<feature type="compositionally biased region" description="Gly residues" evidence="1">
    <location>
        <begin position="78"/>
        <end position="91"/>
    </location>
</feature>
<dbReference type="Proteomes" id="UP000001876">
    <property type="component" value="Unassembled WGS sequence"/>
</dbReference>
<dbReference type="OMA" id="ANAQTHA"/>
<feature type="compositionally biased region" description="Low complexity" evidence="1">
    <location>
        <begin position="272"/>
        <end position="284"/>
    </location>
</feature>
<dbReference type="GeneID" id="9687001"/>
<reference evidence="2 3" key="1">
    <citation type="journal article" date="2009" name="Science">
        <title>Green evolution and dynamic adaptations revealed by genomes of the marine picoeukaryotes Micromonas.</title>
        <authorList>
            <person name="Worden A.Z."/>
            <person name="Lee J.H."/>
            <person name="Mock T."/>
            <person name="Rouze P."/>
            <person name="Simmons M.P."/>
            <person name="Aerts A.L."/>
            <person name="Allen A.E."/>
            <person name="Cuvelier M.L."/>
            <person name="Derelle E."/>
            <person name="Everett M.V."/>
            <person name="Foulon E."/>
            <person name="Grimwood J."/>
            <person name="Gundlach H."/>
            <person name="Henrissat B."/>
            <person name="Napoli C."/>
            <person name="McDonald S.M."/>
            <person name="Parker M.S."/>
            <person name="Rombauts S."/>
            <person name="Salamov A."/>
            <person name="Von Dassow P."/>
            <person name="Badger J.H."/>
            <person name="Coutinho P.M."/>
            <person name="Demir E."/>
            <person name="Dubchak I."/>
            <person name="Gentemann C."/>
            <person name="Eikrem W."/>
            <person name="Gready J.E."/>
            <person name="John U."/>
            <person name="Lanier W."/>
            <person name="Lindquist E.A."/>
            <person name="Lucas S."/>
            <person name="Mayer K.F."/>
            <person name="Moreau H."/>
            <person name="Not F."/>
            <person name="Otillar R."/>
            <person name="Panaud O."/>
            <person name="Pangilinan J."/>
            <person name="Paulsen I."/>
            <person name="Piegu B."/>
            <person name="Poliakov A."/>
            <person name="Robbens S."/>
            <person name="Schmutz J."/>
            <person name="Toulza E."/>
            <person name="Wyss T."/>
            <person name="Zelensky A."/>
            <person name="Zhou K."/>
            <person name="Armbrust E.V."/>
            <person name="Bhattacharya D."/>
            <person name="Goodenough U.W."/>
            <person name="Van de Peer Y."/>
            <person name="Grigoriev I.V."/>
        </authorList>
    </citation>
    <scope>NUCLEOTIDE SEQUENCE [LARGE SCALE GENOMIC DNA]</scope>
    <source>
        <strain evidence="2 3">CCMP1545</strain>
    </source>
</reference>
<sequence>MCRATLPEGLTPEHVREKNAALRAEAAANAQTHAIVGAAARAREAVRAEYVRRMVNRPATAASVPPAISEEDGDGDGGGDGGGGGGGGGATRGIPPPWMSPPRPTRADSAPATPARGLPVMRQTPGVGAGASSPYGARGGNAARRRVFVTAAEELRARAEASAVAVAAAYSTASAPATPARPPSEGGAAGRGEVAPTTTSSLFRRAPTSAQPRRRRLGGGEGGDDDDDGNGNGNGIYGGDGVADDEEDDADGVNLRAVARALGGLDAWNEGPAGDAATAAATGPNPNPNPNDPNAPIDASFKPPFRSAAEELVSLDVSSVAAIDAVRAAAASDLVVDGVASAPATPFAAPTFDDEMASRPALLAAASAVEAAIEAGDANAEARARAIVRELFAASVDNVNVRGGAGVDATL</sequence>
<organism evidence="3">
    <name type="scientific">Micromonas pusilla (strain CCMP1545)</name>
    <name type="common">Picoplanktonic green alga</name>
    <dbReference type="NCBI Taxonomy" id="564608"/>
    <lineage>
        <taxon>Eukaryota</taxon>
        <taxon>Viridiplantae</taxon>
        <taxon>Chlorophyta</taxon>
        <taxon>Mamiellophyceae</taxon>
        <taxon>Mamiellales</taxon>
        <taxon>Mamiellaceae</taxon>
        <taxon>Micromonas</taxon>
    </lineage>
</organism>
<evidence type="ECO:0000313" key="3">
    <source>
        <dbReference type="Proteomes" id="UP000001876"/>
    </source>
</evidence>
<feature type="compositionally biased region" description="Pro residues" evidence="1">
    <location>
        <begin position="94"/>
        <end position="104"/>
    </location>
</feature>
<dbReference type="KEGG" id="mpp:MICPUCDRAFT_51394"/>
<keyword evidence="3" id="KW-1185">Reference proteome</keyword>
<dbReference type="EMBL" id="GG663744">
    <property type="protein sequence ID" value="EEH54441.1"/>
    <property type="molecule type" value="Genomic_DNA"/>
</dbReference>
<feature type="compositionally biased region" description="Gly residues" evidence="1">
    <location>
        <begin position="230"/>
        <end position="241"/>
    </location>
</feature>
<proteinExistence type="predicted"/>
<dbReference type="AlphaFoldDB" id="C1N1G5"/>
<feature type="region of interest" description="Disordered" evidence="1">
    <location>
        <begin position="267"/>
        <end position="299"/>
    </location>
</feature>
<feature type="region of interest" description="Disordered" evidence="1">
    <location>
        <begin position="61"/>
        <end position="140"/>
    </location>
</feature>
<feature type="region of interest" description="Disordered" evidence="1">
    <location>
        <begin position="171"/>
        <end position="248"/>
    </location>
</feature>
<accession>C1N1G5</accession>
<protein>
    <submittedName>
        <fullName evidence="2">Predicted protein</fullName>
    </submittedName>
</protein>
<name>C1N1G5_MICPC</name>
<dbReference type="RefSeq" id="XP_003061811.1">
    <property type="nucleotide sequence ID" value="XM_003061765.1"/>
</dbReference>
<evidence type="ECO:0000313" key="2">
    <source>
        <dbReference type="EMBL" id="EEH54441.1"/>
    </source>
</evidence>
<evidence type="ECO:0000256" key="1">
    <source>
        <dbReference type="SAM" id="MobiDB-lite"/>
    </source>
</evidence>
<gene>
    <name evidence="2" type="ORF">MICPUCDRAFT_51394</name>
</gene>